<comment type="caution">
    <text evidence="1">The sequence shown here is derived from an EMBL/GenBank/DDBJ whole genome shotgun (WGS) entry which is preliminary data.</text>
</comment>
<organism evidence="1 2">
    <name type="scientific">Leptospira interrogans serovar Manilae</name>
    <dbReference type="NCBI Taxonomy" id="214675"/>
    <lineage>
        <taxon>Bacteria</taxon>
        <taxon>Pseudomonadati</taxon>
        <taxon>Spirochaetota</taxon>
        <taxon>Spirochaetia</taxon>
        <taxon>Leptospirales</taxon>
        <taxon>Leptospiraceae</taxon>
        <taxon>Leptospira</taxon>
    </lineage>
</organism>
<sequence>MNLIEFLDTVVGLNVLSEISKNSIFLIEHNLLLGCTKINDQVSEDVEVFINWA</sequence>
<dbReference type="AlphaFoldDB" id="A0AAQ1P069"/>
<proteinExistence type="predicted"/>
<dbReference type="EMBL" id="OEJX01000022">
    <property type="protein sequence ID" value="SOR61428.1"/>
    <property type="molecule type" value="Genomic_DNA"/>
</dbReference>
<evidence type="ECO:0000313" key="1">
    <source>
        <dbReference type="EMBL" id="SOR61428.1"/>
    </source>
</evidence>
<protein>
    <submittedName>
        <fullName evidence="1">Uncharacterized protein</fullName>
    </submittedName>
</protein>
<evidence type="ECO:0000313" key="2">
    <source>
        <dbReference type="Proteomes" id="UP000234460"/>
    </source>
</evidence>
<dbReference type="Proteomes" id="UP000234460">
    <property type="component" value="Chromosome LMANV2"/>
</dbReference>
<reference evidence="1 2" key="1">
    <citation type="submission" date="2017-11" db="EMBL/GenBank/DDBJ databases">
        <authorList>
            <person name="Lechat P."/>
        </authorList>
    </citation>
    <scope>NUCLEOTIDE SEQUENCE [LARGE SCALE GENOMIC DNA]</scope>
    <source>
        <strain evidence="1">L495</strain>
    </source>
</reference>
<gene>
    <name evidence="1" type="ORF">LMANV2_290096</name>
</gene>
<accession>A0AAQ1P069</accession>
<name>A0AAQ1P069_LEPIR</name>